<proteinExistence type="predicted"/>
<dbReference type="EMBL" id="MT141908">
    <property type="protein sequence ID" value="QJA71900.1"/>
    <property type="molecule type" value="Genomic_DNA"/>
</dbReference>
<gene>
    <name evidence="1" type="ORF">MM415A02992_0013</name>
    <name evidence="2" type="ORF">MM415B02199_0005</name>
    <name evidence="3" type="ORF">TM448B04062_0003</name>
</gene>
<sequence>MKLLGNANIILHLPVQRTAAGPLFGEETRWVVAVDNRDVSLFYQKSAFDCRIIIQTQKDKRVWWARHWLKGRNIRVGERHEFQLLGKNENGIYLASEAKPYRIFIDKFTFIHIDVFSKYSHVAQANWLIELDESAITPVEITDLVHYPLNRDLRYASIELPAQPQ</sequence>
<dbReference type="EMBL" id="MT142584">
    <property type="protein sequence ID" value="QJA85600.1"/>
    <property type="molecule type" value="Genomic_DNA"/>
</dbReference>
<evidence type="ECO:0000313" key="3">
    <source>
        <dbReference type="EMBL" id="QJI03099.1"/>
    </source>
</evidence>
<reference evidence="1" key="1">
    <citation type="submission" date="2020-03" db="EMBL/GenBank/DDBJ databases">
        <title>The deep terrestrial virosphere.</title>
        <authorList>
            <person name="Holmfeldt K."/>
            <person name="Nilsson E."/>
            <person name="Simone D."/>
            <person name="Lopez-Fernandez M."/>
            <person name="Wu X."/>
            <person name="de Brujin I."/>
            <person name="Lundin D."/>
            <person name="Andersson A."/>
            <person name="Bertilsson S."/>
            <person name="Dopson M."/>
        </authorList>
    </citation>
    <scope>NUCLEOTIDE SEQUENCE</scope>
    <source>
        <strain evidence="1">MM415A02992</strain>
        <strain evidence="2">MM415B02199</strain>
        <strain evidence="3">TM448B04062</strain>
    </source>
</reference>
<organism evidence="1">
    <name type="scientific">viral metagenome</name>
    <dbReference type="NCBI Taxonomy" id="1070528"/>
    <lineage>
        <taxon>unclassified sequences</taxon>
        <taxon>metagenomes</taxon>
        <taxon>organismal metagenomes</taxon>
    </lineage>
</organism>
<dbReference type="EMBL" id="MT145058">
    <property type="protein sequence ID" value="QJI03099.1"/>
    <property type="molecule type" value="Genomic_DNA"/>
</dbReference>
<name>A0A6M3JPX8_9ZZZZ</name>
<accession>A0A6M3JPX8</accession>
<evidence type="ECO:0000313" key="1">
    <source>
        <dbReference type="EMBL" id="QJA71900.1"/>
    </source>
</evidence>
<evidence type="ECO:0000313" key="2">
    <source>
        <dbReference type="EMBL" id="QJA85600.1"/>
    </source>
</evidence>
<dbReference type="AlphaFoldDB" id="A0A6M3JPX8"/>
<protein>
    <submittedName>
        <fullName evidence="1">Uncharacterized protein</fullName>
    </submittedName>
</protein>